<dbReference type="AlphaFoldDB" id="A0AAV9DCJ2"/>
<comment type="caution">
    <text evidence="2">The sequence shown here is derived from an EMBL/GenBank/DDBJ whole genome shotgun (WGS) entry which is preliminary data.</text>
</comment>
<evidence type="ECO:0000256" key="1">
    <source>
        <dbReference type="SAM" id="MobiDB-lite"/>
    </source>
</evidence>
<dbReference type="Proteomes" id="UP001180020">
    <property type="component" value="Unassembled WGS sequence"/>
</dbReference>
<evidence type="ECO:0000313" key="3">
    <source>
        <dbReference type="Proteomes" id="UP001180020"/>
    </source>
</evidence>
<feature type="region of interest" description="Disordered" evidence="1">
    <location>
        <begin position="1"/>
        <end position="78"/>
    </location>
</feature>
<accession>A0AAV9DCJ2</accession>
<reference evidence="2" key="2">
    <citation type="submission" date="2023-06" db="EMBL/GenBank/DDBJ databases">
        <authorList>
            <person name="Ma L."/>
            <person name="Liu K.-W."/>
            <person name="Li Z."/>
            <person name="Hsiao Y.-Y."/>
            <person name="Qi Y."/>
            <person name="Fu T."/>
            <person name="Tang G."/>
            <person name="Zhang D."/>
            <person name="Sun W.-H."/>
            <person name="Liu D.-K."/>
            <person name="Li Y."/>
            <person name="Chen G.-Z."/>
            <person name="Liu X.-D."/>
            <person name="Liao X.-Y."/>
            <person name="Jiang Y.-T."/>
            <person name="Yu X."/>
            <person name="Hao Y."/>
            <person name="Huang J."/>
            <person name="Zhao X.-W."/>
            <person name="Ke S."/>
            <person name="Chen Y.-Y."/>
            <person name="Wu W.-L."/>
            <person name="Hsu J.-L."/>
            <person name="Lin Y.-F."/>
            <person name="Huang M.-D."/>
            <person name="Li C.-Y."/>
            <person name="Huang L."/>
            <person name="Wang Z.-W."/>
            <person name="Zhao X."/>
            <person name="Zhong W.-Y."/>
            <person name="Peng D.-H."/>
            <person name="Ahmad S."/>
            <person name="Lan S."/>
            <person name="Zhang J.-S."/>
            <person name="Tsai W.-C."/>
            <person name="Van De Peer Y."/>
            <person name="Liu Z.-J."/>
        </authorList>
    </citation>
    <scope>NUCLEOTIDE SEQUENCE</scope>
    <source>
        <strain evidence="2">CP</strain>
        <tissue evidence="2">Leaves</tissue>
    </source>
</reference>
<evidence type="ECO:0000313" key="2">
    <source>
        <dbReference type="EMBL" id="KAK1298975.1"/>
    </source>
</evidence>
<reference evidence="2" key="1">
    <citation type="journal article" date="2023" name="Nat. Commun.">
        <title>Diploid and tetraploid genomes of Acorus and the evolution of monocots.</title>
        <authorList>
            <person name="Ma L."/>
            <person name="Liu K.W."/>
            <person name="Li Z."/>
            <person name="Hsiao Y.Y."/>
            <person name="Qi Y."/>
            <person name="Fu T."/>
            <person name="Tang G.D."/>
            <person name="Zhang D."/>
            <person name="Sun W.H."/>
            <person name="Liu D.K."/>
            <person name="Li Y."/>
            <person name="Chen G.Z."/>
            <person name="Liu X.D."/>
            <person name="Liao X.Y."/>
            <person name="Jiang Y.T."/>
            <person name="Yu X."/>
            <person name="Hao Y."/>
            <person name="Huang J."/>
            <person name="Zhao X.W."/>
            <person name="Ke S."/>
            <person name="Chen Y.Y."/>
            <person name="Wu W.L."/>
            <person name="Hsu J.L."/>
            <person name="Lin Y.F."/>
            <person name="Huang M.D."/>
            <person name="Li C.Y."/>
            <person name="Huang L."/>
            <person name="Wang Z.W."/>
            <person name="Zhao X."/>
            <person name="Zhong W.Y."/>
            <person name="Peng D.H."/>
            <person name="Ahmad S."/>
            <person name="Lan S."/>
            <person name="Zhang J.S."/>
            <person name="Tsai W.C."/>
            <person name="Van de Peer Y."/>
            <person name="Liu Z.J."/>
        </authorList>
    </citation>
    <scope>NUCLEOTIDE SEQUENCE</scope>
    <source>
        <strain evidence="2">CP</strain>
    </source>
</reference>
<feature type="compositionally biased region" description="Polar residues" evidence="1">
    <location>
        <begin position="63"/>
        <end position="76"/>
    </location>
</feature>
<keyword evidence="3" id="KW-1185">Reference proteome</keyword>
<gene>
    <name evidence="2" type="ORF">QJS10_CPB14g01093</name>
</gene>
<name>A0AAV9DCJ2_ACOCL</name>
<organism evidence="2 3">
    <name type="scientific">Acorus calamus</name>
    <name type="common">Sweet flag</name>
    <dbReference type="NCBI Taxonomy" id="4465"/>
    <lineage>
        <taxon>Eukaryota</taxon>
        <taxon>Viridiplantae</taxon>
        <taxon>Streptophyta</taxon>
        <taxon>Embryophyta</taxon>
        <taxon>Tracheophyta</taxon>
        <taxon>Spermatophyta</taxon>
        <taxon>Magnoliopsida</taxon>
        <taxon>Liliopsida</taxon>
        <taxon>Acoraceae</taxon>
        <taxon>Acorus</taxon>
    </lineage>
</organism>
<protein>
    <submittedName>
        <fullName evidence="2">Uncharacterized protein</fullName>
    </submittedName>
</protein>
<proteinExistence type="predicted"/>
<sequence>MVEESVADGGSGGVKATAAGRYRKHRLSPLKHAESKKSLPNSPSPPTVTNPTRAPPEIDHHQISSPSHFNPRNPGTSDRFFAGSTTTFTGDWFIFTRRLCLTHFQAAHLRFSTAEETLSLARLVLIIGGLKEALDESSGCAVLVRYSSKLGRND</sequence>
<dbReference type="EMBL" id="JAUJYO010000014">
    <property type="protein sequence ID" value="KAK1298975.1"/>
    <property type="molecule type" value="Genomic_DNA"/>
</dbReference>